<dbReference type="AlphaFoldDB" id="A0A699S793"/>
<name>A0A699S793_TANCI</name>
<reference evidence="1" key="1">
    <citation type="journal article" date="2019" name="Sci. Rep.">
        <title>Draft genome of Tanacetum cinerariifolium, the natural source of mosquito coil.</title>
        <authorList>
            <person name="Yamashiro T."/>
            <person name="Shiraishi A."/>
            <person name="Satake H."/>
            <person name="Nakayama K."/>
        </authorList>
    </citation>
    <scope>NUCLEOTIDE SEQUENCE</scope>
</reference>
<sequence length="111" mass="12702">AKEIEPDEEPPRGIMWLKGRVNKDEKFPDDEIRSKETENKIKEGTLKVDHGTDAMTVVLGKEKGGYARGVGSRVTYKRYFDLPRSRKASDERIALLQVNLIMRDANVKKKN</sequence>
<feature type="non-terminal residue" evidence="1">
    <location>
        <position position="1"/>
    </location>
</feature>
<protein>
    <submittedName>
        <fullName evidence="1">Uncharacterized protein</fullName>
    </submittedName>
</protein>
<comment type="caution">
    <text evidence="1">The sequence shown here is derived from an EMBL/GenBank/DDBJ whole genome shotgun (WGS) entry which is preliminary data.</text>
</comment>
<dbReference type="EMBL" id="BKCJ011142647">
    <property type="protein sequence ID" value="GFC93331.1"/>
    <property type="molecule type" value="Genomic_DNA"/>
</dbReference>
<organism evidence="1">
    <name type="scientific">Tanacetum cinerariifolium</name>
    <name type="common">Dalmatian daisy</name>
    <name type="synonym">Chrysanthemum cinerariifolium</name>
    <dbReference type="NCBI Taxonomy" id="118510"/>
    <lineage>
        <taxon>Eukaryota</taxon>
        <taxon>Viridiplantae</taxon>
        <taxon>Streptophyta</taxon>
        <taxon>Embryophyta</taxon>
        <taxon>Tracheophyta</taxon>
        <taxon>Spermatophyta</taxon>
        <taxon>Magnoliopsida</taxon>
        <taxon>eudicotyledons</taxon>
        <taxon>Gunneridae</taxon>
        <taxon>Pentapetalae</taxon>
        <taxon>asterids</taxon>
        <taxon>campanulids</taxon>
        <taxon>Asterales</taxon>
        <taxon>Asteraceae</taxon>
        <taxon>Asteroideae</taxon>
        <taxon>Anthemideae</taxon>
        <taxon>Anthemidinae</taxon>
        <taxon>Tanacetum</taxon>
    </lineage>
</organism>
<accession>A0A699S793</accession>
<evidence type="ECO:0000313" key="1">
    <source>
        <dbReference type="EMBL" id="GFC93331.1"/>
    </source>
</evidence>
<gene>
    <name evidence="1" type="ORF">Tci_865301</name>
</gene>
<proteinExistence type="predicted"/>